<dbReference type="RefSeq" id="WP_125029721.1">
    <property type="nucleotide sequence ID" value="NZ_JAPXVP010000003.1"/>
</dbReference>
<reference evidence="8 9" key="1">
    <citation type="submission" date="2018-07" db="EMBL/GenBank/DDBJ databases">
        <title>Draft genome sequence of Ancylomarina sp. M1P.</title>
        <authorList>
            <person name="Yadav S."/>
            <person name="Villanueva L."/>
            <person name="Damste J.S.S."/>
        </authorList>
    </citation>
    <scope>NUCLEOTIDE SEQUENCE [LARGE SCALE GENOMIC DNA]</scope>
    <source>
        <strain evidence="8 9">M1P</strain>
    </source>
</reference>
<keyword evidence="4" id="KW-0067">ATP-binding</keyword>
<evidence type="ECO:0000256" key="2">
    <source>
        <dbReference type="ARBA" id="ARBA00022741"/>
    </source>
</evidence>
<dbReference type="Pfam" id="PF21275">
    <property type="entry name" value="Thi_PPkinase_C"/>
    <property type="match status" value="1"/>
</dbReference>
<dbReference type="EC" id="2.7.6.2" evidence="5"/>
<evidence type="ECO:0000259" key="6">
    <source>
        <dbReference type="Pfam" id="PF04263"/>
    </source>
</evidence>
<evidence type="ECO:0000256" key="4">
    <source>
        <dbReference type="ARBA" id="ARBA00022840"/>
    </source>
</evidence>
<evidence type="ECO:0000313" key="8">
    <source>
        <dbReference type="EMBL" id="RRG23679.1"/>
    </source>
</evidence>
<feature type="domain" description="Thiamin pyrophosphokinase-like substrate-binding" evidence="7">
    <location>
        <begin position="131"/>
        <end position="201"/>
    </location>
</feature>
<dbReference type="GO" id="GO:0004788">
    <property type="term" value="F:thiamine diphosphokinase activity"/>
    <property type="evidence" value="ECO:0007669"/>
    <property type="project" value="UniProtKB-UniRule"/>
</dbReference>
<dbReference type="AlphaFoldDB" id="A0A425Y5W0"/>
<proteinExistence type="predicted"/>
<name>A0A425Y5W0_9BACT</name>
<dbReference type="InterPro" id="IPR036759">
    <property type="entry name" value="TPK_catalytic_sf"/>
</dbReference>
<keyword evidence="9" id="KW-1185">Reference proteome</keyword>
<evidence type="ECO:0000259" key="7">
    <source>
        <dbReference type="Pfam" id="PF21275"/>
    </source>
</evidence>
<feature type="domain" description="Thiamin pyrophosphokinase catalytic" evidence="6">
    <location>
        <begin position="23"/>
        <end position="124"/>
    </location>
</feature>
<organism evidence="8 9">
    <name type="scientific">Ancylomarina euxinus</name>
    <dbReference type="NCBI Taxonomy" id="2283627"/>
    <lineage>
        <taxon>Bacteria</taxon>
        <taxon>Pseudomonadati</taxon>
        <taxon>Bacteroidota</taxon>
        <taxon>Bacteroidia</taxon>
        <taxon>Marinilabiliales</taxon>
        <taxon>Marinifilaceae</taxon>
        <taxon>Ancylomarina</taxon>
    </lineage>
</organism>
<dbReference type="PANTHER" id="PTHR41299:SF1">
    <property type="entry name" value="THIAMINE PYROPHOSPHOKINASE"/>
    <property type="match status" value="1"/>
</dbReference>
<dbReference type="NCBIfam" id="TIGR01378">
    <property type="entry name" value="thi_PPkinase"/>
    <property type="match status" value="1"/>
</dbReference>
<dbReference type="OrthoDB" id="1132102at2"/>
<dbReference type="CDD" id="cd07995">
    <property type="entry name" value="TPK"/>
    <property type="match status" value="1"/>
</dbReference>
<dbReference type="Pfam" id="PF04263">
    <property type="entry name" value="TPK_catalytic"/>
    <property type="match status" value="1"/>
</dbReference>
<comment type="caution">
    <text evidence="8">The sequence shown here is derived from an EMBL/GenBank/DDBJ whole genome shotgun (WGS) entry which is preliminary data.</text>
</comment>
<evidence type="ECO:0000313" key="9">
    <source>
        <dbReference type="Proteomes" id="UP000285794"/>
    </source>
</evidence>
<dbReference type="PANTHER" id="PTHR41299">
    <property type="entry name" value="THIAMINE PYROPHOSPHOKINASE"/>
    <property type="match status" value="1"/>
</dbReference>
<dbReference type="GO" id="GO:0009229">
    <property type="term" value="P:thiamine diphosphate biosynthetic process"/>
    <property type="evidence" value="ECO:0007669"/>
    <property type="project" value="InterPro"/>
</dbReference>
<keyword evidence="3 8" id="KW-0418">Kinase</keyword>
<dbReference type="InterPro" id="IPR006282">
    <property type="entry name" value="Thi_PPkinase"/>
</dbReference>
<sequence>MRSRSAVILANGSFPTNKIPLDILKTSEFIVCCDGAINKLEAADIKAHAIVGDLDSLTNDLKRKYQDIIHHFSNQDTNDLTKAVNWCLSNKYNDITIVGATGERDDHMIGNIFLLPSYTKKMKVRMLTDYGTFTPVIRSRNFDSYIGQQVSIFSPQSETTITTANLRYELTNQKLDMLWQGTLNESMGDSFRIDFEGDSLIIYQEYEK</sequence>
<dbReference type="EMBL" id="QQWG01000003">
    <property type="protein sequence ID" value="RRG23679.1"/>
    <property type="molecule type" value="Genomic_DNA"/>
</dbReference>
<dbReference type="SUPFAM" id="SSF63999">
    <property type="entry name" value="Thiamin pyrophosphokinase, catalytic domain"/>
    <property type="match status" value="1"/>
</dbReference>
<dbReference type="GO" id="GO:0005524">
    <property type="term" value="F:ATP binding"/>
    <property type="evidence" value="ECO:0007669"/>
    <property type="project" value="UniProtKB-KW"/>
</dbReference>
<keyword evidence="1 8" id="KW-0808">Transferase</keyword>
<keyword evidence="2" id="KW-0547">Nucleotide-binding</keyword>
<dbReference type="Proteomes" id="UP000285794">
    <property type="component" value="Unassembled WGS sequence"/>
</dbReference>
<accession>A0A425Y5W0</accession>
<gene>
    <name evidence="8" type="ORF">DWB61_04620</name>
</gene>
<dbReference type="InterPro" id="IPR007371">
    <property type="entry name" value="TPK_catalytic"/>
</dbReference>
<evidence type="ECO:0000256" key="3">
    <source>
        <dbReference type="ARBA" id="ARBA00022777"/>
    </source>
</evidence>
<dbReference type="InterPro" id="IPR049442">
    <property type="entry name" value="Thi_PPkinase-like_C"/>
</dbReference>
<evidence type="ECO:0000256" key="1">
    <source>
        <dbReference type="ARBA" id="ARBA00022679"/>
    </source>
</evidence>
<dbReference type="GO" id="GO:0016301">
    <property type="term" value="F:kinase activity"/>
    <property type="evidence" value="ECO:0007669"/>
    <property type="project" value="UniProtKB-KW"/>
</dbReference>
<evidence type="ECO:0000256" key="5">
    <source>
        <dbReference type="NCBIfam" id="TIGR01378"/>
    </source>
</evidence>
<protein>
    <recommendedName>
        <fullName evidence="5">Thiamine diphosphokinase</fullName>
        <ecNumber evidence="5">2.7.6.2</ecNumber>
    </recommendedName>
</protein>
<dbReference type="Gene3D" id="3.40.50.10240">
    <property type="entry name" value="Thiamin pyrophosphokinase, catalytic domain"/>
    <property type="match status" value="1"/>
</dbReference>
<dbReference type="InterPro" id="IPR053149">
    <property type="entry name" value="TPK"/>
</dbReference>
<dbReference type="GO" id="GO:0006772">
    <property type="term" value="P:thiamine metabolic process"/>
    <property type="evidence" value="ECO:0007669"/>
    <property type="project" value="UniProtKB-UniRule"/>
</dbReference>